<dbReference type="InterPro" id="IPR009057">
    <property type="entry name" value="Homeodomain-like_sf"/>
</dbReference>
<keyword evidence="7" id="KW-1185">Reference proteome</keyword>
<feature type="DNA-binding region" description="H-T-H motif" evidence="4">
    <location>
        <begin position="29"/>
        <end position="48"/>
    </location>
</feature>
<comment type="caution">
    <text evidence="6">The sequence shown here is derived from an EMBL/GenBank/DDBJ whole genome shotgun (WGS) entry which is preliminary data.</text>
</comment>
<evidence type="ECO:0000256" key="2">
    <source>
        <dbReference type="ARBA" id="ARBA00023125"/>
    </source>
</evidence>
<evidence type="ECO:0000256" key="3">
    <source>
        <dbReference type="ARBA" id="ARBA00023163"/>
    </source>
</evidence>
<name>A0ABU1FHP8_9MICO</name>
<evidence type="ECO:0000256" key="4">
    <source>
        <dbReference type="PROSITE-ProRule" id="PRU00335"/>
    </source>
</evidence>
<accession>A0ABU1FHP8</accession>
<evidence type="ECO:0000259" key="5">
    <source>
        <dbReference type="PROSITE" id="PS50977"/>
    </source>
</evidence>
<gene>
    <name evidence="6" type="ORF">RH861_04305</name>
</gene>
<dbReference type="Pfam" id="PF00440">
    <property type="entry name" value="TetR_N"/>
    <property type="match status" value="1"/>
</dbReference>
<feature type="domain" description="HTH tetR-type" evidence="5">
    <location>
        <begin position="6"/>
        <end position="66"/>
    </location>
</feature>
<dbReference type="PROSITE" id="PS01081">
    <property type="entry name" value="HTH_TETR_1"/>
    <property type="match status" value="1"/>
</dbReference>
<keyword evidence="2 4" id="KW-0238">DNA-binding</keyword>
<dbReference type="Proteomes" id="UP001260072">
    <property type="component" value="Unassembled WGS sequence"/>
</dbReference>
<keyword evidence="1" id="KW-0805">Transcription regulation</keyword>
<evidence type="ECO:0000313" key="6">
    <source>
        <dbReference type="EMBL" id="MDR5691280.1"/>
    </source>
</evidence>
<dbReference type="RefSeq" id="WP_310519907.1">
    <property type="nucleotide sequence ID" value="NZ_BAABBS010000003.1"/>
</dbReference>
<dbReference type="SUPFAM" id="SSF46689">
    <property type="entry name" value="Homeodomain-like"/>
    <property type="match status" value="1"/>
</dbReference>
<organism evidence="6 7">
    <name type="scientific">Agromyces indicus</name>
    <dbReference type="NCBI Taxonomy" id="758919"/>
    <lineage>
        <taxon>Bacteria</taxon>
        <taxon>Bacillati</taxon>
        <taxon>Actinomycetota</taxon>
        <taxon>Actinomycetes</taxon>
        <taxon>Micrococcales</taxon>
        <taxon>Microbacteriaceae</taxon>
        <taxon>Agromyces</taxon>
    </lineage>
</organism>
<dbReference type="PROSITE" id="PS50977">
    <property type="entry name" value="HTH_TETR_2"/>
    <property type="match status" value="1"/>
</dbReference>
<dbReference type="EMBL" id="JAVKGS010000001">
    <property type="protein sequence ID" value="MDR5691280.1"/>
    <property type="molecule type" value="Genomic_DNA"/>
</dbReference>
<evidence type="ECO:0000256" key="1">
    <source>
        <dbReference type="ARBA" id="ARBA00023015"/>
    </source>
</evidence>
<dbReference type="PRINTS" id="PR00455">
    <property type="entry name" value="HTHTETR"/>
</dbReference>
<dbReference type="InterPro" id="IPR001647">
    <property type="entry name" value="HTH_TetR"/>
</dbReference>
<dbReference type="InterPro" id="IPR050109">
    <property type="entry name" value="HTH-type_TetR-like_transc_reg"/>
</dbReference>
<dbReference type="InterPro" id="IPR023772">
    <property type="entry name" value="DNA-bd_HTH_TetR-type_CS"/>
</dbReference>
<evidence type="ECO:0000313" key="7">
    <source>
        <dbReference type="Proteomes" id="UP001260072"/>
    </source>
</evidence>
<reference evidence="7" key="1">
    <citation type="submission" date="2023-07" db="EMBL/GenBank/DDBJ databases">
        <title>Description of three actinobacteria isolated from air of manufacturing shop in a pharmaceutical factory.</title>
        <authorList>
            <person name="Zhang D.-F."/>
        </authorList>
    </citation>
    <scope>NUCLEOTIDE SEQUENCE [LARGE SCALE GENOMIC DNA]</scope>
    <source>
        <strain evidence="7">CCTCC AB 2011122</strain>
    </source>
</reference>
<dbReference type="Gene3D" id="1.10.357.10">
    <property type="entry name" value="Tetracycline Repressor, domain 2"/>
    <property type="match status" value="1"/>
</dbReference>
<keyword evidence="3" id="KW-0804">Transcription</keyword>
<sequence>MPRWPENTRARLVDAAFGMFVEQGYAGTTVEQIATRARATSRTFFRHFRDKDEVLFADDDELLPHLVESIAGSTAADSGGMMRAALGALADRMEPGRPRLRQRQRIIEQDVGLTGRELAKQARWQHAVVDALLERGFDRDDAEILAAIGFALFTGALHEWLEGQDDDGRSLRDHVERRFPKIADAMNRPVPS</sequence>
<dbReference type="PANTHER" id="PTHR30055:SF238">
    <property type="entry name" value="MYCOFACTOCIN BIOSYNTHESIS TRANSCRIPTIONAL REGULATOR MFTR-RELATED"/>
    <property type="match status" value="1"/>
</dbReference>
<dbReference type="PANTHER" id="PTHR30055">
    <property type="entry name" value="HTH-TYPE TRANSCRIPTIONAL REGULATOR RUTR"/>
    <property type="match status" value="1"/>
</dbReference>
<protein>
    <submittedName>
        <fullName evidence="6">TetR/AcrR family transcriptional regulator</fullName>
    </submittedName>
</protein>
<proteinExistence type="predicted"/>